<evidence type="ECO:0000256" key="4">
    <source>
        <dbReference type="ARBA" id="ARBA00022679"/>
    </source>
</evidence>
<evidence type="ECO:0000256" key="2">
    <source>
        <dbReference type="ARBA" id="ARBA00022454"/>
    </source>
</evidence>
<evidence type="ECO:0000256" key="7">
    <source>
        <dbReference type="ARBA" id="ARBA00022833"/>
    </source>
</evidence>
<keyword evidence="8" id="KW-0175">Coiled coil</keyword>
<organism evidence="12 13">
    <name type="scientific">Heterorhabditis bacteriophora</name>
    <name type="common">Entomopathogenic nematode worm</name>
    <dbReference type="NCBI Taxonomy" id="37862"/>
    <lineage>
        <taxon>Eukaryota</taxon>
        <taxon>Metazoa</taxon>
        <taxon>Ecdysozoa</taxon>
        <taxon>Nematoda</taxon>
        <taxon>Chromadorea</taxon>
        <taxon>Rhabditida</taxon>
        <taxon>Rhabditina</taxon>
        <taxon>Rhabditomorpha</taxon>
        <taxon>Strongyloidea</taxon>
        <taxon>Heterorhabditidae</taxon>
        <taxon>Heterorhabditis</taxon>
    </lineage>
</organism>
<evidence type="ECO:0000313" key="12">
    <source>
        <dbReference type="Proteomes" id="UP000095283"/>
    </source>
</evidence>
<dbReference type="GO" id="GO:0008270">
    <property type="term" value="F:zinc ion binding"/>
    <property type="evidence" value="ECO:0007669"/>
    <property type="project" value="InterPro"/>
</dbReference>
<dbReference type="GO" id="GO:0005694">
    <property type="term" value="C:chromosome"/>
    <property type="evidence" value="ECO:0007669"/>
    <property type="project" value="UniProtKB-SubCell"/>
</dbReference>
<keyword evidence="12" id="KW-1185">Reference proteome</keyword>
<sequence>MGMDFDYCPRSVPGPGCINSWEEILAGCNCEGQCSAQKNCSCLMGDGDNYTFDGRILEKQNGAPILECHDECACSAHELSCQNRVLQKGVKVAMQLSNNNSYDQVFRCDDRKGYGVRAMENIMANSFICEYAGEVIGKEEVDRRAEIPHEHNYTLTIREHFTDEVFTTYIDPRLRGNIARFFNHSCDPNLCLAIIRVGRPVPCVGLFAVRGRNLEPGAVDDQPLSRSLIDLKSSSQVDKVTVKRRKQHKNKILEEAERAGIKKGRFEGISQFVRRVERMTCAFIEEHKLLTSKGLTGRNQADIDSDYALIEEKEKRQKDQKRRELANKIKASKELKEQAVKKSQEKLKSKEERRRQQIKGNLGFHEDYVGDFQVEETILRSREALDSRMDGINRQTDVEQTKEGNGKKIEKVKRKIKRLGQLEKNKQVTSSYQDEAILNQREVIPFGERYDAPPNFKGSMKKEMDQIMAKAGGKKLLLFSMLKTQAHGNAENLSMEGRKNKFNEMERQQICKYSFAKDLRPEAPSSLACVSPRAHCVAFWVVRSDSYELLLQGDFDVVLMFLLYAFAIYFTLGCWDVSSDICSSPTFCVGGDRIFRQSHDGTRSYMCCCRAINCNNLDRLSVIELTSRPVTVLTSTLSMESFIIMSTVISLSLVGIVGSTTVVYALKVQRGKIKVENLYVAMSDSDSNKNKLVSISPLICFSNLLDAVLRLRYLYKRCSGISALTPSQYLFHLNFRCQYYAHCTCIYISGRWFIEVSHRPLQHQFKQYTDKRLAEG</sequence>
<evidence type="ECO:0000259" key="11">
    <source>
        <dbReference type="PROSITE" id="PS50867"/>
    </source>
</evidence>
<evidence type="ECO:0000256" key="1">
    <source>
        <dbReference type="ARBA" id="ARBA00004286"/>
    </source>
</evidence>
<dbReference type="Gene3D" id="2.170.270.10">
    <property type="entry name" value="SET domain"/>
    <property type="match status" value="1"/>
</dbReference>
<protein>
    <submittedName>
        <fullName evidence="13">SET domain-containing protein</fullName>
    </submittedName>
</protein>
<keyword evidence="3" id="KW-0489">Methyltransferase</keyword>
<dbReference type="Proteomes" id="UP000095283">
    <property type="component" value="Unplaced"/>
</dbReference>
<evidence type="ECO:0000256" key="8">
    <source>
        <dbReference type="SAM" id="Coils"/>
    </source>
</evidence>
<dbReference type="SUPFAM" id="SSF82199">
    <property type="entry name" value="SET domain"/>
    <property type="match status" value="1"/>
</dbReference>
<dbReference type="SMART" id="SM00317">
    <property type="entry name" value="SET"/>
    <property type="match status" value="1"/>
</dbReference>
<feature type="domain" description="SET" evidence="10">
    <location>
        <begin position="101"/>
        <end position="229"/>
    </location>
</feature>
<dbReference type="GO" id="GO:0005634">
    <property type="term" value="C:nucleus"/>
    <property type="evidence" value="ECO:0007669"/>
    <property type="project" value="InterPro"/>
</dbReference>
<dbReference type="PROSITE" id="PS50280">
    <property type="entry name" value="SET"/>
    <property type="match status" value="1"/>
</dbReference>
<accession>A0A1I7X7L2</accession>
<evidence type="ECO:0000256" key="5">
    <source>
        <dbReference type="ARBA" id="ARBA00022691"/>
    </source>
</evidence>
<evidence type="ECO:0000256" key="9">
    <source>
        <dbReference type="SAM" id="Phobius"/>
    </source>
</evidence>
<feature type="domain" description="Pre-SET" evidence="11">
    <location>
        <begin position="26"/>
        <end position="89"/>
    </location>
</feature>
<keyword evidence="4" id="KW-0808">Transferase</keyword>
<keyword evidence="9" id="KW-0472">Membrane</keyword>
<keyword evidence="9" id="KW-1133">Transmembrane helix</keyword>
<keyword evidence="9" id="KW-0812">Transmembrane</keyword>
<dbReference type="AlphaFoldDB" id="A0A1I7X7L2"/>
<dbReference type="PANTHER" id="PTHR46223">
    <property type="entry name" value="HISTONE-LYSINE N-METHYLTRANSFERASE SUV39H"/>
    <property type="match status" value="1"/>
</dbReference>
<reference evidence="13" key="1">
    <citation type="submission" date="2016-11" db="UniProtKB">
        <authorList>
            <consortium name="WormBaseParasite"/>
        </authorList>
    </citation>
    <scope>IDENTIFICATION</scope>
</reference>
<evidence type="ECO:0000256" key="3">
    <source>
        <dbReference type="ARBA" id="ARBA00022603"/>
    </source>
</evidence>
<feature type="coiled-coil region" evidence="8">
    <location>
        <begin position="318"/>
        <end position="353"/>
    </location>
</feature>
<evidence type="ECO:0000256" key="6">
    <source>
        <dbReference type="ARBA" id="ARBA00022723"/>
    </source>
</evidence>
<keyword evidence="5" id="KW-0949">S-adenosyl-L-methionine</keyword>
<dbReference type="GO" id="GO:0042054">
    <property type="term" value="F:histone methyltransferase activity"/>
    <property type="evidence" value="ECO:0007669"/>
    <property type="project" value="InterPro"/>
</dbReference>
<dbReference type="WBParaSite" id="Hba_13470">
    <property type="protein sequence ID" value="Hba_13470"/>
    <property type="gene ID" value="Hba_13470"/>
</dbReference>
<proteinExistence type="predicted"/>
<dbReference type="PANTHER" id="PTHR46223:SF3">
    <property type="entry name" value="HISTONE-LYSINE N-METHYLTRANSFERASE SET-23"/>
    <property type="match status" value="1"/>
</dbReference>
<keyword evidence="7" id="KW-0862">Zinc</keyword>
<feature type="transmembrane region" description="Helical" evidence="9">
    <location>
        <begin position="642"/>
        <end position="666"/>
    </location>
</feature>
<dbReference type="InterPro" id="IPR050973">
    <property type="entry name" value="H3K9_Histone-Lys_N-MTase"/>
</dbReference>
<dbReference type="InterPro" id="IPR046341">
    <property type="entry name" value="SET_dom_sf"/>
</dbReference>
<dbReference type="InterPro" id="IPR007728">
    <property type="entry name" value="Pre-SET_dom"/>
</dbReference>
<comment type="subcellular location">
    <subcellularLocation>
        <location evidence="1">Chromosome</location>
    </subcellularLocation>
</comment>
<name>A0A1I7X7L2_HETBA</name>
<dbReference type="Pfam" id="PF05033">
    <property type="entry name" value="Pre-SET"/>
    <property type="match status" value="1"/>
</dbReference>
<dbReference type="Pfam" id="PF00856">
    <property type="entry name" value="SET"/>
    <property type="match status" value="1"/>
</dbReference>
<keyword evidence="2" id="KW-0158">Chromosome</keyword>
<evidence type="ECO:0000259" key="10">
    <source>
        <dbReference type="PROSITE" id="PS50280"/>
    </source>
</evidence>
<dbReference type="PROSITE" id="PS50867">
    <property type="entry name" value="PRE_SET"/>
    <property type="match status" value="1"/>
</dbReference>
<dbReference type="GO" id="GO:0032259">
    <property type="term" value="P:methylation"/>
    <property type="evidence" value="ECO:0007669"/>
    <property type="project" value="UniProtKB-KW"/>
</dbReference>
<evidence type="ECO:0000313" key="13">
    <source>
        <dbReference type="WBParaSite" id="Hba_13470"/>
    </source>
</evidence>
<dbReference type="InterPro" id="IPR001214">
    <property type="entry name" value="SET_dom"/>
</dbReference>
<keyword evidence="6" id="KW-0479">Metal-binding</keyword>